<evidence type="ECO:0000256" key="2">
    <source>
        <dbReference type="ARBA" id="ARBA00004123"/>
    </source>
</evidence>
<dbReference type="AlphaFoldDB" id="A0A2J7PD70"/>
<keyword evidence="5" id="KW-0479">Metal-binding</keyword>
<feature type="non-terminal residue" evidence="9">
    <location>
        <position position="1"/>
    </location>
</feature>
<evidence type="ECO:0000256" key="5">
    <source>
        <dbReference type="ARBA" id="ARBA00022723"/>
    </source>
</evidence>
<dbReference type="InParanoid" id="A0A2J7PD70"/>
<comment type="subcellular location">
    <subcellularLocation>
        <location evidence="2">Nucleus</location>
    </subcellularLocation>
</comment>
<dbReference type="Proteomes" id="UP000235965">
    <property type="component" value="Unassembled WGS sequence"/>
</dbReference>
<evidence type="ECO:0000313" key="10">
    <source>
        <dbReference type="Proteomes" id="UP000235965"/>
    </source>
</evidence>
<dbReference type="EMBL" id="NEVH01026393">
    <property type="protein sequence ID" value="PNF14277.1"/>
    <property type="molecule type" value="Genomic_DNA"/>
</dbReference>
<sequence length="295" mass="33747">RYLGSGCTMTDLHLYFHLGISALSKIVKQVTQEIWRTTKSVCLAQPDAKKWKCIAEDFYSAANYPNCVGAMDGRHVRVIQPTHTGSMYYNYKHYFSVVLLAMCNSNYLFTFVDIGAYGKESDSTVFKNSALYDAIKNNTLKLPTAKPISEYFNTHLPYVIVADEAFALSGHAMHPYPKKSSTTRKKVYNYCHSRARRFIESSFGLLSNKWRIFHRPMNVGLSLAEDIIKACCILHNFVRRRESYKFEETLHVTGFEGLNVDNESRGTATAINVRDNFADYFDSTEGALEWQYHVI</sequence>
<dbReference type="OrthoDB" id="8194521at2759"/>
<comment type="caution">
    <text evidence="9">The sequence shown here is derived from an EMBL/GenBank/DDBJ whole genome shotgun (WGS) entry which is preliminary data.</text>
</comment>
<evidence type="ECO:0000256" key="4">
    <source>
        <dbReference type="ARBA" id="ARBA00022722"/>
    </source>
</evidence>
<dbReference type="GO" id="GO:0016787">
    <property type="term" value="F:hydrolase activity"/>
    <property type="evidence" value="ECO:0007669"/>
    <property type="project" value="UniProtKB-KW"/>
</dbReference>
<dbReference type="STRING" id="105785.A0A2J7PD70"/>
<dbReference type="GO" id="GO:0004518">
    <property type="term" value="F:nuclease activity"/>
    <property type="evidence" value="ECO:0007669"/>
    <property type="project" value="UniProtKB-KW"/>
</dbReference>
<evidence type="ECO:0000256" key="3">
    <source>
        <dbReference type="ARBA" id="ARBA00006958"/>
    </source>
</evidence>
<dbReference type="InterPro" id="IPR045249">
    <property type="entry name" value="HARBI1-like"/>
</dbReference>
<accession>A0A2J7PD70</accession>
<dbReference type="GO" id="GO:0005634">
    <property type="term" value="C:nucleus"/>
    <property type="evidence" value="ECO:0007669"/>
    <property type="project" value="UniProtKB-SubCell"/>
</dbReference>
<keyword evidence="7" id="KW-0539">Nucleus</keyword>
<gene>
    <name evidence="9" type="ORF">B7P43_G07084</name>
</gene>
<reference evidence="9 10" key="1">
    <citation type="submission" date="2017-12" db="EMBL/GenBank/DDBJ databases">
        <title>Hemimetabolous genomes reveal molecular basis of termite eusociality.</title>
        <authorList>
            <person name="Harrison M.C."/>
            <person name="Jongepier E."/>
            <person name="Robertson H.M."/>
            <person name="Arning N."/>
            <person name="Bitard-Feildel T."/>
            <person name="Chao H."/>
            <person name="Childers C.P."/>
            <person name="Dinh H."/>
            <person name="Doddapaneni H."/>
            <person name="Dugan S."/>
            <person name="Gowin J."/>
            <person name="Greiner C."/>
            <person name="Han Y."/>
            <person name="Hu H."/>
            <person name="Hughes D.S.T."/>
            <person name="Huylmans A.-K."/>
            <person name="Kemena C."/>
            <person name="Kremer L.P.M."/>
            <person name="Lee S.L."/>
            <person name="Lopez-Ezquerra A."/>
            <person name="Mallet L."/>
            <person name="Monroy-Kuhn J.M."/>
            <person name="Moser A."/>
            <person name="Murali S.C."/>
            <person name="Muzny D.M."/>
            <person name="Otani S."/>
            <person name="Piulachs M.-D."/>
            <person name="Poelchau M."/>
            <person name="Qu J."/>
            <person name="Schaub F."/>
            <person name="Wada-Katsumata A."/>
            <person name="Worley K.C."/>
            <person name="Xie Q."/>
            <person name="Ylla G."/>
            <person name="Poulsen M."/>
            <person name="Gibbs R.A."/>
            <person name="Schal C."/>
            <person name="Richards S."/>
            <person name="Belles X."/>
            <person name="Korb J."/>
            <person name="Bornberg-Bauer E."/>
        </authorList>
    </citation>
    <scope>NUCLEOTIDE SEQUENCE [LARGE SCALE GENOMIC DNA]</scope>
    <source>
        <tissue evidence="9">Whole body</tissue>
    </source>
</reference>
<dbReference type="PANTHER" id="PTHR22930:SF269">
    <property type="entry name" value="NUCLEASE HARBI1-LIKE PROTEIN"/>
    <property type="match status" value="1"/>
</dbReference>
<keyword evidence="4" id="KW-0540">Nuclease</keyword>
<keyword evidence="6" id="KW-0378">Hydrolase</keyword>
<dbReference type="Pfam" id="PF13359">
    <property type="entry name" value="DDE_Tnp_4"/>
    <property type="match status" value="1"/>
</dbReference>
<name>A0A2J7PD70_9NEOP</name>
<keyword evidence="10" id="KW-1185">Reference proteome</keyword>
<dbReference type="InterPro" id="IPR027806">
    <property type="entry name" value="HARBI1_dom"/>
</dbReference>
<evidence type="ECO:0000256" key="7">
    <source>
        <dbReference type="ARBA" id="ARBA00023242"/>
    </source>
</evidence>
<comment type="similarity">
    <text evidence="3">Belongs to the HARBI1 family.</text>
</comment>
<dbReference type="GO" id="GO:0046872">
    <property type="term" value="F:metal ion binding"/>
    <property type="evidence" value="ECO:0007669"/>
    <property type="project" value="UniProtKB-KW"/>
</dbReference>
<dbReference type="PANTHER" id="PTHR22930">
    <property type="match status" value="1"/>
</dbReference>
<protein>
    <recommendedName>
        <fullName evidence="8">DDE Tnp4 domain-containing protein</fullName>
    </recommendedName>
</protein>
<comment type="cofactor">
    <cofactor evidence="1">
        <name>a divalent metal cation</name>
        <dbReference type="ChEBI" id="CHEBI:60240"/>
    </cofactor>
</comment>
<proteinExistence type="inferred from homology"/>
<feature type="domain" description="DDE Tnp4" evidence="8">
    <location>
        <begin position="71"/>
        <end position="236"/>
    </location>
</feature>
<evidence type="ECO:0000256" key="6">
    <source>
        <dbReference type="ARBA" id="ARBA00022801"/>
    </source>
</evidence>
<organism evidence="9 10">
    <name type="scientific">Cryptotermes secundus</name>
    <dbReference type="NCBI Taxonomy" id="105785"/>
    <lineage>
        <taxon>Eukaryota</taxon>
        <taxon>Metazoa</taxon>
        <taxon>Ecdysozoa</taxon>
        <taxon>Arthropoda</taxon>
        <taxon>Hexapoda</taxon>
        <taxon>Insecta</taxon>
        <taxon>Pterygota</taxon>
        <taxon>Neoptera</taxon>
        <taxon>Polyneoptera</taxon>
        <taxon>Dictyoptera</taxon>
        <taxon>Blattodea</taxon>
        <taxon>Blattoidea</taxon>
        <taxon>Termitoidae</taxon>
        <taxon>Kalotermitidae</taxon>
        <taxon>Cryptotermitinae</taxon>
        <taxon>Cryptotermes</taxon>
    </lineage>
</organism>
<evidence type="ECO:0000313" key="9">
    <source>
        <dbReference type="EMBL" id="PNF14277.1"/>
    </source>
</evidence>
<evidence type="ECO:0000256" key="1">
    <source>
        <dbReference type="ARBA" id="ARBA00001968"/>
    </source>
</evidence>
<evidence type="ECO:0000259" key="8">
    <source>
        <dbReference type="Pfam" id="PF13359"/>
    </source>
</evidence>